<evidence type="ECO:0000313" key="3">
    <source>
        <dbReference type="Proteomes" id="UP000233551"/>
    </source>
</evidence>
<reference evidence="2 3" key="1">
    <citation type="submission" date="2017-11" db="EMBL/GenBank/DDBJ databases">
        <title>De-novo sequencing of pomegranate (Punica granatum L.) genome.</title>
        <authorList>
            <person name="Akparov Z."/>
            <person name="Amiraslanov A."/>
            <person name="Hajiyeva S."/>
            <person name="Abbasov M."/>
            <person name="Kaur K."/>
            <person name="Hamwieh A."/>
            <person name="Solovyev V."/>
            <person name="Salamov A."/>
            <person name="Braich B."/>
            <person name="Kosarev P."/>
            <person name="Mahmoud A."/>
            <person name="Hajiyev E."/>
            <person name="Babayeva S."/>
            <person name="Izzatullayeva V."/>
            <person name="Mammadov A."/>
            <person name="Mammadov A."/>
            <person name="Sharifova S."/>
            <person name="Ojaghi J."/>
            <person name="Eynullazada K."/>
            <person name="Bayramov B."/>
            <person name="Abdulazimova A."/>
            <person name="Shahmuradov I."/>
        </authorList>
    </citation>
    <scope>NUCLEOTIDE SEQUENCE [LARGE SCALE GENOMIC DNA]</scope>
    <source>
        <strain evidence="3">cv. AG2017</strain>
        <tissue evidence="2">Leaf</tissue>
    </source>
</reference>
<dbReference type="AlphaFoldDB" id="A0A2I0I4F1"/>
<evidence type="ECO:0000313" key="2">
    <source>
        <dbReference type="EMBL" id="PKI38848.1"/>
    </source>
</evidence>
<dbReference type="EMBL" id="PGOL01003990">
    <property type="protein sequence ID" value="PKI38848.1"/>
    <property type="molecule type" value="Genomic_DNA"/>
</dbReference>
<name>A0A2I0I4F1_PUNGR</name>
<feature type="region of interest" description="Disordered" evidence="1">
    <location>
        <begin position="1"/>
        <end position="35"/>
    </location>
</feature>
<sequence length="87" mass="9734">MGAREDVRRAGRRTGARAGHAGARQARRRAAGARQARGARAAMRGCAATGVLFTRDQKSWPSSMVFPFLQFPYTIYYYDLAHHTFNM</sequence>
<comment type="caution">
    <text evidence="2">The sequence shown here is derived from an EMBL/GenBank/DDBJ whole genome shotgun (WGS) entry which is preliminary data.</text>
</comment>
<proteinExistence type="predicted"/>
<protein>
    <submittedName>
        <fullName evidence="2">Uncharacterized protein</fullName>
    </submittedName>
</protein>
<evidence type="ECO:0000256" key="1">
    <source>
        <dbReference type="SAM" id="MobiDB-lite"/>
    </source>
</evidence>
<keyword evidence="3" id="KW-1185">Reference proteome</keyword>
<gene>
    <name evidence="2" type="ORF">CRG98_040762</name>
</gene>
<dbReference type="Proteomes" id="UP000233551">
    <property type="component" value="Unassembled WGS sequence"/>
</dbReference>
<organism evidence="2 3">
    <name type="scientific">Punica granatum</name>
    <name type="common">Pomegranate</name>
    <dbReference type="NCBI Taxonomy" id="22663"/>
    <lineage>
        <taxon>Eukaryota</taxon>
        <taxon>Viridiplantae</taxon>
        <taxon>Streptophyta</taxon>
        <taxon>Embryophyta</taxon>
        <taxon>Tracheophyta</taxon>
        <taxon>Spermatophyta</taxon>
        <taxon>Magnoliopsida</taxon>
        <taxon>eudicotyledons</taxon>
        <taxon>Gunneridae</taxon>
        <taxon>Pentapetalae</taxon>
        <taxon>rosids</taxon>
        <taxon>malvids</taxon>
        <taxon>Myrtales</taxon>
        <taxon>Lythraceae</taxon>
        <taxon>Punica</taxon>
    </lineage>
</organism>
<accession>A0A2I0I4F1</accession>